<keyword evidence="1" id="KW-0472">Membrane</keyword>
<feature type="domain" description="Regulatory protein YycH-like" evidence="2">
    <location>
        <begin position="40"/>
        <end position="249"/>
    </location>
</feature>
<dbReference type="GeneID" id="93645711"/>
<proteinExistence type="predicted"/>
<dbReference type="HOGENOM" id="CLU_078250_0_0_9"/>
<keyword evidence="1" id="KW-1133">Transmembrane helix</keyword>
<name>A0A0B6A9K1_PRIM2</name>
<feature type="transmembrane region" description="Helical" evidence="1">
    <location>
        <begin position="9"/>
        <end position="26"/>
    </location>
</feature>
<accession>A0A0B6A9K1</accession>
<dbReference type="Pfam" id="PF09648">
    <property type="entry name" value="YycI"/>
    <property type="match status" value="1"/>
</dbReference>
<dbReference type="InterPro" id="IPR018604">
    <property type="entry name" value="YycI-like"/>
</dbReference>
<dbReference type="GO" id="GO:0016020">
    <property type="term" value="C:membrane"/>
    <property type="evidence" value="ECO:0007669"/>
    <property type="project" value="InterPro"/>
</dbReference>
<protein>
    <submittedName>
        <fullName evidence="3">YycH family protein</fullName>
    </submittedName>
</protein>
<dbReference type="AlphaFoldDB" id="A0A0B6A9K1"/>
<evidence type="ECO:0000313" key="3">
    <source>
        <dbReference type="EMBL" id="AJI21625.1"/>
    </source>
</evidence>
<evidence type="ECO:0000256" key="1">
    <source>
        <dbReference type="SAM" id="Phobius"/>
    </source>
</evidence>
<reference evidence="3 4" key="1">
    <citation type="journal article" date="2015" name="Genome Announc.">
        <title>Complete genome sequences for 35 biothreat assay-relevant bacillus species.</title>
        <authorList>
            <person name="Johnson S.L."/>
            <person name="Daligault H.E."/>
            <person name="Davenport K.W."/>
            <person name="Jaissle J."/>
            <person name="Frey K.G."/>
            <person name="Ladner J.T."/>
            <person name="Broomall S.M."/>
            <person name="Bishop-Lilly K.A."/>
            <person name="Bruce D.C."/>
            <person name="Gibbons H.S."/>
            <person name="Coyne S.R."/>
            <person name="Lo C.C."/>
            <person name="Meincke L."/>
            <person name="Munk A.C."/>
            <person name="Koroleva G.I."/>
            <person name="Rosenzweig C.N."/>
            <person name="Palacios G.F."/>
            <person name="Redden C.L."/>
            <person name="Minogue T.D."/>
            <person name="Chain P.S."/>
        </authorList>
    </citation>
    <scope>NUCLEOTIDE SEQUENCE [LARGE SCALE GENOMIC DNA]</scope>
    <source>
        <strain evidence="4">ATCC 14581 / DSM 32 / JCM 2506 / NBRC 15308 / NCIMB 9376 / NCTC 10342 / NRRL B-14308 / VKM B-512</strain>
    </source>
</reference>
<dbReference type="Proteomes" id="UP000031829">
    <property type="component" value="Chromosome"/>
</dbReference>
<evidence type="ECO:0000313" key="4">
    <source>
        <dbReference type="Proteomes" id="UP000031829"/>
    </source>
</evidence>
<gene>
    <name evidence="3" type="ORF">BG04_2246</name>
</gene>
<dbReference type="Gene3D" id="2.40.128.690">
    <property type="entry name" value="YycH protein, domain 3-like"/>
    <property type="match status" value="1"/>
</dbReference>
<organism evidence="3 4">
    <name type="scientific">Priestia megaterium (strain ATCC 14581 / DSM 32 / CCUG 1817 / JCM 2506 / NBRC 15308 / NCIMB 9376 / NCTC 10342 / NRRL B-14308 / VKM B-512 / Ford 19)</name>
    <name type="common">Bacillus megaterium</name>
    <dbReference type="NCBI Taxonomy" id="1348623"/>
    <lineage>
        <taxon>Bacteria</taxon>
        <taxon>Bacillati</taxon>
        <taxon>Bacillota</taxon>
        <taxon>Bacilli</taxon>
        <taxon>Bacillales</taxon>
        <taxon>Bacillaceae</taxon>
        <taxon>Priestia</taxon>
    </lineage>
</organism>
<dbReference type="KEGG" id="bmeg:BG04_2246"/>
<dbReference type="EMBL" id="CP009920">
    <property type="protein sequence ID" value="AJI21625.1"/>
    <property type="molecule type" value="Genomic_DNA"/>
</dbReference>
<keyword evidence="1" id="KW-0812">Transmembrane</keyword>
<evidence type="ECO:0000259" key="2">
    <source>
        <dbReference type="Pfam" id="PF09648"/>
    </source>
</evidence>
<sequence>MDWNRTKTIFIFTFLILNIYLGYQIFKTHQEDQYSLFVESSVEEQLTSEGIEYKHLPTDVKEASSLNAKSKLFKDEDLKKLKEQKAALLEEKTIRSVLDKPFSVPEKSPEAKLSQFLKRYVISGKEYELWNVNKEKKTVTFFQQYKKHKIFDNENGMIVAHLNDKDEIISYEQTMLGSVKTLDDEQDVLTPLKALENLFLKDELKKKDSVTKVEFGYYTFDLPLLNSQVLAPTWHIVVNGDTSYFVNAFEGQIIKKGNK</sequence>
<dbReference type="RefSeq" id="WP_016765985.1">
    <property type="nucleotide sequence ID" value="NZ_BCVB01000009.1"/>
</dbReference>